<dbReference type="Proteomes" id="UP001311915">
    <property type="component" value="Unassembled WGS sequence"/>
</dbReference>
<name>A0AAV9LSU9_9SOLN</name>
<organism evidence="2 3">
    <name type="scientific">Solanum pinnatisectum</name>
    <name type="common">tansyleaf nightshade</name>
    <dbReference type="NCBI Taxonomy" id="50273"/>
    <lineage>
        <taxon>Eukaryota</taxon>
        <taxon>Viridiplantae</taxon>
        <taxon>Streptophyta</taxon>
        <taxon>Embryophyta</taxon>
        <taxon>Tracheophyta</taxon>
        <taxon>Spermatophyta</taxon>
        <taxon>Magnoliopsida</taxon>
        <taxon>eudicotyledons</taxon>
        <taxon>Gunneridae</taxon>
        <taxon>Pentapetalae</taxon>
        <taxon>asterids</taxon>
        <taxon>lamiids</taxon>
        <taxon>Solanales</taxon>
        <taxon>Solanaceae</taxon>
        <taxon>Solanoideae</taxon>
        <taxon>Solaneae</taxon>
        <taxon>Solanum</taxon>
    </lineage>
</organism>
<dbReference type="AlphaFoldDB" id="A0AAV9LSU9"/>
<protein>
    <recommendedName>
        <fullName evidence="1">Integrator complex subunit 3 N-terminal domain-containing protein</fullName>
    </recommendedName>
</protein>
<proteinExistence type="predicted"/>
<evidence type="ECO:0000313" key="2">
    <source>
        <dbReference type="EMBL" id="KAK4727860.1"/>
    </source>
</evidence>
<accession>A0AAV9LSU9</accession>
<comment type="caution">
    <text evidence="2">The sequence shown here is derived from an EMBL/GenBank/DDBJ whole genome shotgun (WGS) entry which is preliminary data.</text>
</comment>
<dbReference type="InterPro" id="IPR019333">
    <property type="entry name" value="INTS3_N"/>
</dbReference>
<feature type="domain" description="Integrator complex subunit 3 N-terminal" evidence="1">
    <location>
        <begin position="119"/>
        <end position="212"/>
    </location>
</feature>
<reference evidence="2 3" key="1">
    <citation type="submission" date="2023-10" db="EMBL/GenBank/DDBJ databases">
        <title>Genome-Wide Identification Analysis in wild type Solanum Pinnatisectum Reveals Some Genes Defensing Phytophthora Infestans.</title>
        <authorList>
            <person name="Sun C."/>
        </authorList>
    </citation>
    <scope>NUCLEOTIDE SEQUENCE [LARGE SCALE GENOMIC DNA]</scope>
    <source>
        <strain evidence="2">LQN</strain>
        <tissue evidence="2">Leaf</tissue>
    </source>
</reference>
<dbReference type="PANTHER" id="PTHR13587">
    <property type="entry name" value="INTEGRATOR COMPLEX SUBUNIT 3"/>
    <property type="match status" value="1"/>
</dbReference>
<sequence length="213" mass="25345">MCMLVKIVDELYAKLLDSVKIQLIWVTKEMVNVLTIGFDELLVVLLRESLNGDFCEGNLCLGRTIAYVYARRTLYVFLHLLADHNRVPSNSMISALKRMEVEFRGSDFRWWMDLKIFCKVYGTKTPSWYSLLCIATEMETQLRFLLTHWFVKRFLRVPERETVLTDIVRFICCSVLVIHWLLMSCRKRYIEANLKLALFYDWLFFDGEFYNIC</sequence>
<dbReference type="PANTHER" id="PTHR13587:SF7">
    <property type="entry name" value="INTEGRATOR COMPLEX SUBUNIT 3"/>
    <property type="match status" value="1"/>
</dbReference>
<evidence type="ECO:0000259" key="1">
    <source>
        <dbReference type="Pfam" id="PF10189"/>
    </source>
</evidence>
<evidence type="ECO:0000313" key="3">
    <source>
        <dbReference type="Proteomes" id="UP001311915"/>
    </source>
</evidence>
<dbReference type="Pfam" id="PF10189">
    <property type="entry name" value="Ints3_N"/>
    <property type="match status" value="2"/>
</dbReference>
<keyword evidence="3" id="KW-1185">Reference proteome</keyword>
<dbReference type="GO" id="GO:0005737">
    <property type="term" value="C:cytoplasm"/>
    <property type="evidence" value="ECO:0007669"/>
    <property type="project" value="TreeGrafter"/>
</dbReference>
<dbReference type="InterPro" id="IPR045334">
    <property type="entry name" value="INTS3"/>
</dbReference>
<gene>
    <name evidence="2" type="ORF">R3W88_032777</name>
</gene>
<feature type="domain" description="Integrator complex subunit 3 N-terminal" evidence="1">
    <location>
        <begin position="2"/>
        <end position="104"/>
    </location>
</feature>
<dbReference type="EMBL" id="JAWPEI010000005">
    <property type="protein sequence ID" value="KAK4727860.1"/>
    <property type="molecule type" value="Genomic_DNA"/>
</dbReference>